<keyword evidence="2" id="KW-0175">Coiled coil</keyword>
<comment type="caution">
    <text evidence="4">The sequence shown here is derived from an EMBL/GenBank/DDBJ whole genome shotgun (WGS) entry which is preliminary data.</text>
</comment>
<evidence type="ECO:0000313" key="4">
    <source>
        <dbReference type="EMBL" id="TGZ48651.1"/>
    </source>
</evidence>
<feature type="region of interest" description="Disordered" evidence="3">
    <location>
        <begin position="1"/>
        <end position="21"/>
    </location>
</feature>
<accession>A0A4S2KGS0</accession>
<dbReference type="Proteomes" id="UP000310200">
    <property type="component" value="Unassembled WGS sequence"/>
</dbReference>
<dbReference type="GO" id="GO:0006900">
    <property type="term" value="P:vesicle budding from membrane"/>
    <property type="evidence" value="ECO:0007669"/>
    <property type="project" value="TreeGrafter"/>
</dbReference>
<sequence length="529" mass="59996">MSDVDGKTVGGSVGTSPLPAEKLPECWNQEERMSALFSPFRSKSANPQDWISKYKFWNDLIYERLKHTMQCSFTIVDLNEAFKRRGCAPLCLATVIEELLRNNEIIQETDFFKEPCETWTAWSIDIFVKKPITWSFSKVKTYVVGQKTNNTEVRYDNVLFPILEIVEYCKSKTKKQISESAVRLTLEWLRHRKKVAFKKSSNPNGDVLVKIAVKAANEITEVEEGMYKLIKQENELIKEIELMEQEKLNIINEAKMYLGKELRQLAKTRLRRKMELEKTIEKRAQALANLRVLITNIEDAHSNSAVLSAYKTGSDVLKKMGQDGLTEYGVRDIMDDINEVLEENKEIDTVLSETLNNADSETELERELAELLDEDDVEVSTAVPDANPEIEKLKQRLQDLRMEGLVSPGKDVAALPSVPSNKEKALKESECLVATSHNYAFNKKIEIIIKYNVGAHKTNPPPLSPSQTEEPETHNAYPAQNLSLVIYCSVLTLWLADLHWLTEITGTVRACKTALDSPVAVLPNPATFP</sequence>
<evidence type="ECO:0000313" key="5">
    <source>
        <dbReference type="Proteomes" id="UP000310200"/>
    </source>
</evidence>
<evidence type="ECO:0000256" key="3">
    <source>
        <dbReference type="SAM" id="MobiDB-lite"/>
    </source>
</evidence>
<evidence type="ECO:0000256" key="2">
    <source>
        <dbReference type="SAM" id="Coils"/>
    </source>
</evidence>
<evidence type="ECO:0000256" key="1">
    <source>
        <dbReference type="ARBA" id="ARBA00006190"/>
    </source>
</evidence>
<dbReference type="GO" id="GO:0000815">
    <property type="term" value="C:ESCRT III complex"/>
    <property type="evidence" value="ECO:0007669"/>
    <property type="project" value="TreeGrafter"/>
</dbReference>
<feature type="coiled-coil region" evidence="2">
    <location>
        <begin position="226"/>
        <end position="253"/>
    </location>
</feature>
<gene>
    <name evidence="4" type="ORF">DBV15_04833</name>
</gene>
<protein>
    <submittedName>
        <fullName evidence="4">Charged multivesicular body protein 7</fullName>
    </submittedName>
</protein>
<dbReference type="PANTHER" id="PTHR22761:SF96">
    <property type="entry name" value="BCDNA.GH08385"/>
    <property type="match status" value="1"/>
</dbReference>
<dbReference type="GO" id="GO:0005771">
    <property type="term" value="C:multivesicular body"/>
    <property type="evidence" value="ECO:0007669"/>
    <property type="project" value="TreeGrafter"/>
</dbReference>
<organism evidence="4 5">
    <name type="scientific">Temnothorax longispinosus</name>
    <dbReference type="NCBI Taxonomy" id="300112"/>
    <lineage>
        <taxon>Eukaryota</taxon>
        <taxon>Metazoa</taxon>
        <taxon>Ecdysozoa</taxon>
        <taxon>Arthropoda</taxon>
        <taxon>Hexapoda</taxon>
        <taxon>Insecta</taxon>
        <taxon>Pterygota</taxon>
        <taxon>Neoptera</taxon>
        <taxon>Endopterygota</taxon>
        <taxon>Hymenoptera</taxon>
        <taxon>Apocrita</taxon>
        <taxon>Aculeata</taxon>
        <taxon>Formicoidea</taxon>
        <taxon>Formicidae</taxon>
        <taxon>Myrmicinae</taxon>
        <taxon>Temnothorax</taxon>
    </lineage>
</organism>
<comment type="similarity">
    <text evidence="1">Belongs to the SNF7 family.</text>
</comment>
<dbReference type="PANTHER" id="PTHR22761">
    <property type="entry name" value="CHARGED MULTIVESICULAR BODY PROTEIN"/>
    <property type="match status" value="1"/>
</dbReference>
<dbReference type="AlphaFoldDB" id="A0A4S2KGS0"/>
<dbReference type="GO" id="GO:0032511">
    <property type="term" value="P:late endosome to vacuole transport via multivesicular body sorting pathway"/>
    <property type="evidence" value="ECO:0007669"/>
    <property type="project" value="TreeGrafter"/>
</dbReference>
<reference evidence="4 5" key="1">
    <citation type="journal article" date="2019" name="Philos. Trans. R. Soc. Lond., B, Biol. Sci.">
        <title>Ant behaviour and brain gene expression of defending hosts depend on the ecological success of the intruding social parasite.</title>
        <authorList>
            <person name="Kaur R."/>
            <person name="Stoldt M."/>
            <person name="Jongepier E."/>
            <person name="Feldmeyer B."/>
            <person name="Menzel F."/>
            <person name="Bornberg-Bauer E."/>
            <person name="Foitzik S."/>
        </authorList>
    </citation>
    <scope>NUCLEOTIDE SEQUENCE [LARGE SCALE GENOMIC DNA]</scope>
    <source>
        <tissue evidence="4">Whole body</tissue>
    </source>
</reference>
<dbReference type="Gene3D" id="6.10.140.1230">
    <property type="match status" value="1"/>
</dbReference>
<dbReference type="GO" id="GO:0009898">
    <property type="term" value="C:cytoplasmic side of plasma membrane"/>
    <property type="evidence" value="ECO:0007669"/>
    <property type="project" value="TreeGrafter"/>
</dbReference>
<name>A0A4S2KGS0_9HYME</name>
<proteinExistence type="inferred from homology"/>
<dbReference type="InterPro" id="IPR005024">
    <property type="entry name" value="Snf7_fam"/>
</dbReference>
<dbReference type="Pfam" id="PF25880">
    <property type="entry name" value="WHD_CHMP7_1st"/>
    <property type="match status" value="1"/>
</dbReference>
<dbReference type="STRING" id="300112.A0A4S2KGS0"/>
<keyword evidence="5" id="KW-1185">Reference proteome</keyword>
<dbReference type="Pfam" id="PF03357">
    <property type="entry name" value="Snf7"/>
    <property type="match status" value="1"/>
</dbReference>
<dbReference type="EMBL" id="QBLH01002377">
    <property type="protein sequence ID" value="TGZ48651.1"/>
    <property type="molecule type" value="Genomic_DNA"/>
</dbReference>